<comment type="caution">
    <text evidence="1">The sequence shown here is derived from an EMBL/GenBank/DDBJ whole genome shotgun (WGS) entry which is preliminary data.</text>
</comment>
<gene>
    <name evidence="1" type="ORF">INT46_008158</name>
</gene>
<proteinExistence type="predicted"/>
<sequence>MGTHYSAEVKYAYTTINGNRVAIPYMRLSDGQWVPLQQQSQQQWYIPQYTHQHYLSQNLVNPLIADSRAVYPITNHNRNHSDYFLPTNQAYYGSFFR</sequence>
<evidence type="ECO:0000313" key="1">
    <source>
        <dbReference type="EMBL" id="KAG2214613.1"/>
    </source>
</evidence>
<reference evidence="1" key="1">
    <citation type="submission" date="2020-12" db="EMBL/GenBank/DDBJ databases">
        <title>Metabolic potential, ecology and presence of endohyphal bacteria is reflected in genomic diversity of Mucoromycotina.</title>
        <authorList>
            <person name="Muszewska A."/>
            <person name="Okrasinska A."/>
            <person name="Steczkiewicz K."/>
            <person name="Drgas O."/>
            <person name="Orlowska M."/>
            <person name="Perlinska-Lenart U."/>
            <person name="Aleksandrzak-Piekarczyk T."/>
            <person name="Szatraj K."/>
            <person name="Zielenkiewicz U."/>
            <person name="Pilsyk S."/>
            <person name="Malc E."/>
            <person name="Mieczkowski P."/>
            <person name="Kruszewska J.S."/>
            <person name="Biernat P."/>
            <person name="Pawlowska J."/>
        </authorList>
    </citation>
    <scope>NUCLEOTIDE SEQUENCE</scope>
    <source>
        <strain evidence="1">CBS 226.32</strain>
    </source>
</reference>
<evidence type="ECO:0000313" key="2">
    <source>
        <dbReference type="Proteomes" id="UP000650833"/>
    </source>
</evidence>
<accession>A0A8H7VFI9</accession>
<dbReference type="AlphaFoldDB" id="A0A8H7VFI9"/>
<keyword evidence="2" id="KW-1185">Reference proteome</keyword>
<dbReference type="Proteomes" id="UP000650833">
    <property type="component" value="Unassembled WGS sequence"/>
</dbReference>
<dbReference type="OrthoDB" id="2268678at2759"/>
<dbReference type="EMBL" id="JAEPRC010000023">
    <property type="protein sequence ID" value="KAG2214613.1"/>
    <property type="molecule type" value="Genomic_DNA"/>
</dbReference>
<name>A0A8H7VFI9_9FUNG</name>
<protein>
    <submittedName>
        <fullName evidence="1">Uncharacterized protein</fullName>
    </submittedName>
</protein>
<organism evidence="1 2">
    <name type="scientific">Mucor plumbeus</name>
    <dbReference type="NCBI Taxonomy" id="97098"/>
    <lineage>
        <taxon>Eukaryota</taxon>
        <taxon>Fungi</taxon>
        <taxon>Fungi incertae sedis</taxon>
        <taxon>Mucoromycota</taxon>
        <taxon>Mucoromycotina</taxon>
        <taxon>Mucoromycetes</taxon>
        <taxon>Mucorales</taxon>
        <taxon>Mucorineae</taxon>
        <taxon>Mucoraceae</taxon>
        <taxon>Mucor</taxon>
    </lineage>
</organism>